<protein>
    <submittedName>
        <fullName evidence="1">Uncharacterized protein</fullName>
    </submittedName>
</protein>
<accession>A0AAD5I5U9</accession>
<reference evidence="1" key="2">
    <citation type="submission" date="2023-02" db="EMBL/GenBank/DDBJ databases">
        <authorList>
            <person name="Swenson N.G."/>
            <person name="Wegrzyn J.L."/>
            <person name="Mcevoy S.L."/>
        </authorList>
    </citation>
    <scope>NUCLEOTIDE SEQUENCE</scope>
    <source>
        <strain evidence="1">91603</strain>
        <tissue evidence="1">Leaf</tissue>
    </source>
</reference>
<comment type="caution">
    <text evidence="1">The sequence shown here is derived from an EMBL/GenBank/DDBJ whole genome shotgun (WGS) entry which is preliminary data.</text>
</comment>
<name>A0AAD5I5U9_ACENE</name>
<organism evidence="1 2">
    <name type="scientific">Acer negundo</name>
    <name type="common">Box elder</name>
    <dbReference type="NCBI Taxonomy" id="4023"/>
    <lineage>
        <taxon>Eukaryota</taxon>
        <taxon>Viridiplantae</taxon>
        <taxon>Streptophyta</taxon>
        <taxon>Embryophyta</taxon>
        <taxon>Tracheophyta</taxon>
        <taxon>Spermatophyta</taxon>
        <taxon>Magnoliopsida</taxon>
        <taxon>eudicotyledons</taxon>
        <taxon>Gunneridae</taxon>
        <taxon>Pentapetalae</taxon>
        <taxon>rosids</taxon>
        <taxon>malvids</taxon>
        <taxon>Sapindales</taxon>
        <taxon>Sapindaceae</taxon>
        <taxon>Hippocastanoideae</taxon>
        <taxon>Acereae</taxon>
        <taxon>Acer</taxon>
    </lineage>
</organism>
<dbReference type="Proteomes" id="UP001064489">
    <property type="component" value="Chromosome 11"/>
</dbReference>
<sequence>MRATLPTKAKLSKPSSVTARRYDVGVSGTGEEDEANVDVLPWKNVGHSLRDCADVEMRKEALEGSVTSFGAWIRDTLPTKAKLSKPSLATARRYDVWVSGTSEEDEANVDVLPWKNVVCNQIMRTYKRLRTNQTMVQNQDREENQNVIENVNVPEAENQLENVNVAENVVEANNLASGEVRTTERRA</sequence>
<keyword evidence="2" id="KW-1185">Reference proteome</keyword>
<gene>
    <name evidence="1" type="ORF">LWI28_011313</name>
</gene>
<evidence type="ECO:0000313" key="1">
    <source>
        <dbReference type="EMBL" id="KAI9153432.1"/>
    </source>
</evidence>
<reference evidence="1" key="1">
    <citation type="journal article" date="2022" name="Plant J.">
        <title>Strategies of tolerance reflected in two North American maple genomes.</title>
        <authorList>
            <person name="McEvoy S.L."/>
            <person name="Sezen U.U."/>
            <person name="Trouern-Trend A."/>
            <person name="McMahon S.M."/>
            <person name="Schaberg P.G."/>
            <person name="Yang J."/>
            <person name="Wegrzyn J.L."/>
            <person name="Swenson N.G."/>
        </authorList>
    </citation>
    <scope>NUCLEOTIDE SEQUENCE</scope>
    <source>
        <strain evidence="1">91603</strain>
    </source>
</reference>
<proteinExistence type="predicted"/>
<evidence type="ECO:0000313" key="2">
    <source>
        <dbReference type="Proteomes" id="UP001064489"/>
    </source>
</evidence>
<dbReference type="AlphaFoldDB" id="A0AAD5I5U9"/>
<dbReference type="EMBL" id="JAJSOW010000108">
    <property type="protein sequence ID" value="KAI9153432.1"/>
    <property type="molecule type" value="Genomic_DNA"/>
</dbReference>